<organism evidence="2 3">
    <name type="scientific">Rangifer tarandus platyrhynchus</name>
    <name type="common">Svalbard reindeer</name>
    <dbReference type="NCBI Taxonomy" id="3082113"/>
    <lineage>
        <taxon>Eukaryota</taxon>
        <taxon>Metazoa</taxon>
        <taxon>Chordata</taxon>
        <taxon>Craniata</taxon>
        <taxon>Vertebrata</taxon>
        <taxon>Euteleostomi</taxon>
        <taxon>Mammalia</taxon>
        <taxon>Eutheria</taxon>
        <taxon>Laurasiatheria</taxon>
        <taxon>Artiodactyla</taxon>
        <taxon>Ruminantia</taxon>
        <taxon>Pecora</taxon>
        <taxon>Cervidae</taxon>
        <taxon>Odocoileinae</taxon>
        <taxon>Rangifer</taxon>
    </lineage>
</organism>
<feature type="region of interest" description="Disordered" evidence="1">
    <location>
        <begin position="14"/>
        <end position="227"/>
    </location>
</feature>
<reference evidence="2" key="1">
    <citation type="submission" date="2023-04" db="EMBL/GenBank/DDBJ databases">
        <authorList>
            <consortium name="ELIXIR-Norway"/>
        </authorList>
    </citation>
    <scope>NUCLEOTIDE SEQUENCE [LARGE SCALE GENOMIC DNA]</scope>
</reference>
<evidence type="ECO:0000313" key="3">
    <source>
        <dbReference type="Proteomes" id="UP001176941"/>
    </source>
</evidence>
<feature type="compositionally biased region" description="Basic and acidic residues" evidence="1">
    <location>
        <begin position="124"/>
        <end position="136"/>
    </location>
</feature>
<protein>
    <submittedName>
        <fullName evidence="2">Uncharacterized protein</fullName>
    </submittedName>
</protein>
<accession>A0ABN8Z1L7</accession>
<feature type="compositionally biased region" description="Basic residues" evidence="1">
    <location>
        <begin position="194"/>
        <end position="204"/>
    </location>
</feature>
<sequence length="227" mass="23631">MEVLWAGRNACAKGVVLGDPKRETGRRVATPPDGATPAGPPPPPSRTQRSRQPLRSPGSAIGREPAWGGGSGGEMRSCVTGEGGEKGGERPGARERERAASEEGGREAGPPTWGALARSQLAGRGRESPGEADKCGHIGRRGARRGAHGPRLLRPAEAAPSRPPRSGPGPRRRSRGPAVTQPGSELAAPGPGHSPRRTRRRRRPGLTMVAARAQCPRVAGRRSRSAG</sequence>
<dbReference type="EMBL" id="OX459961">
    <property type="protein sequence ID" value="CAI9165824.1"/>
    <property type="molecule type" value="Genomic_DNA"/>
</dbReference>
<evidence type="ECO:0000313" key="2">
    <source>
        <dbReference type="EMBL" id="CAI9165824.1"/>
    </source>
</evidence>
<feature type="compositionally biased region" description="Low complexity" evidence="1">
    <location>
        <begin position="46"/>
        <end position="57"/>
    </location>
</feature>
<feature type="compositionally biased region" description="Low complexity" evidence="1">
    <location>
        <begin position="149"/>
        <end position="160"/>
    </location>
</feature>
<keyword evidence="3" id="KW-1185">Reference proteome</keyword>
<name>A0ABN8Z1L7_RANTA</name>
<proteinExistence type="predicted"/>
<feature type="compositionally biased region" description="Basic residues" evidence="1">
    <location>
        <begin position="137"/>
        <end position="148"/>
    </location>
</feature>
<feature type="compositionally biased region" description="Basic and acidic residues" evidence="1">
    <location>
        <begin position="83"/>
        <end position="106"/>
    </location>
</feature>
<gene>
    <name evidence="2" type="ORF">MRATA1EN1_LOCUS14786</name>
</gene>
<dbReference type="Proteomes" id="UP001176941">
    <property type="component" value="Chromosome 25"/>
</dbReference>
<evidence type="ECO:0000256" key="1">
    <source>
        <dbReference type="SAM" id="MobiDB-lite"/>
    </source>
</evidence>